<accession>A0ACA9PSM7</accession>
<evidence type="ECO:0000313" key="1">
    <source>
        <dbReference type="EMBL" id="CAG8721505.1"/>
    </source>
</evidence>
<keyword evidence="2" id="KW-1185">Reference proteome</keyword>
<evidence type="ECO:0000313" key="2">
    <source>
        <dbReference type="Proteomes" id="UP000789525"/>
    </source>
</evidence>
<dbReference type="Proteomes" id="UP000789525">
    <property type="component" value="Unassembled WGS sequence"/>
</dbReference>
<sequence length="117" mass="13904">PDFVSRISLTLRRVNGFTLYNRVQTRILGKFATRAGDLRNTIRLMWYFLDSEAKYQWEGFAKALYNIFAYIQLDDKIPPESQLLDIRHKLCHVDRKCKALQSRMEKGADYMKTHSNW</sequence>
<name>A0ACA9PSM7_9GLOM</name>
<reference evidence="1" key="1">
    <citation type="submission" date="2021-06" db="EMBL/GenBank/DDBJ databases">
        <authorList>
            <person name="Kallberg Y."/>
            <person name="Tangrot J."/>
            <person name="Rosling A."/>
        </authorList>
    </citation>
    <scope>NUCLEOTIDE SEQUENCE</scope>
    <source>
        <strain evidence="1">CL356</strain>
    </source>
</reference>
<organism evidence="1 2">
    <name type="scientific">Acaulospora colombiana</name>
    <dbReference type="NCBI Taxonomy" id="27376"/>
    <lineage>
        <taxon>Eukaryota</taxon>
        <taxon>Fungi</taxon>
        <taxon>Fungi incertae sedis</taxon>
        <taxon>Mucoromycota</taxon>
        <taxon>Glomeromycotina</taxon>
        <taxon>Glomeromycetes</taxon>
        <taxon>Diversisporales</taxon>
        <taxon>Acaulosporaceae</taxon>
        <taxon>Acaulospora</taxon>
    </lineage>
</organism>
<protein>
    <submittedName>
        <fullName evidence="1">2975_t:CDS:1</fullName>
    </submittedName>
</protein>
<dbReference type="EMBL" id="CAJVPT010038936">
    <property type="protein sequence ID" value="CAG8721505.1"/>
    <property type="molecule type" value="Genomic_DNA"/>
</dbReference>
<comment type="caution">
    <text evidence="1">The sequence shown here is derived from an EMBL/GenBank/DDBJ whole genome shotgun (WGS) entry which is preliminary data.</text>
</comment>
<feature type="non-terminal residue" evidence="1">
    <location>
        <position position="1"/>
    </location>
</feature>
<gene>
    <name evidence="1" type="ORF">ACOLOM_LOCUS11163</name>
</gene>
<proteinExistence type="predicted"/>